<keyword evidence="1" id="KW-0732">Signal</keyword>
<feature type="chain" id="PRO_5033034604" description="Fibronectin type-III domain-containing protein" evidence="1">
    <location>
        <begin position="24"/>
        <end position="382"/>
    </location>
</feature>
<protein>
    <recommendedName>
        <fullName evidence="4">Fibronectin type-III domain-containing protein</fullName>
    </recommendedName>
</protein>
<organism evidence="2 3">
    <name type="scientific">Anaerotruncus colihominis</name>
    <dbReference type="NCBI Taxonomy" id="169435"/>
    <lineage>
        <taxon>Bacteria</taxon>
        <taxon>Bacillati</taxon>
        <taxon>Bacillota</taxon>
        <taxon>Clostridia</taxon>
        <taxon>Eubacteriales</taxon>
        <taxon>Oscillospiraceae</taxon>
        <taxon>Anaerotruncus</taxon>
    </lineage>
</organism>
<feature type="signal peptide" evidence="1">
    <location>
        <begin position="1"/>
        <end position="23"/>
    </location>
</feature>
<sequence>MKKIITLLVTLTMVLTMAVPAFATDNQAPAESAPTEVKLTSKQVRAITPKNFKATSYSYTKIKTSWDKIDGLDGYKVYRATSKNGKYSLVKTTTSVKTVSYINTVRTTGKTYYYKVRGYKKVGKTTYYTKYSAVTSTYARPNKAVITKVTLGGSDKEGPYDRTPKTCWNAVSGATGYEVYRTLVGKNKWSKIYTTAKTYYTDKTKSFRTYYNYEYKVRAYRTVNGKKVYGLFSVAKEFKPDWTMEELMPELIAYGESIEGRRMQYNPATDELEPYTGSEGSTYTMKYEDAKEAKKTPENSSWSAIFPKYISPYWSKATVMKQLKGCIKAEIESEMKANYLIWEPADEYSEAGWTGTDWFFLYYRKADGGLENRRGYHFYLMY</sequence>
<evidence type="ECO:0000313" key="2">
    <source>
        <dbReference type="EMBL" id="NBH60596.1"/>
    </source>
</evidence>
<comment type="caution">
    <text evidence="2">The sequence shown here is derived from an EMBL/GenBank/DDBJ whole genome shotgun (WGS) entry which is preliminary data.</text>
</comment>
<dbReference type="SUPFAM" id="SSF49265">
    <property type="entry name" value="Fibronectin type III"/>
    <property type="match status" value="1"/>
</dbReference>
<dbReference type="Gene3D" id="2.60.40.10">
    <property type="entry name" value="Immunoglobulins"/>
    <property type="match status" value="2"/>
</dbReference>
<dbReference type="EMBL" id="QXWK01000003">
    <property type="protein sequence ID" value="NBH60596.1"/>
    <property type="molecule type" value="Genomic_DNA"/>
</dbReference>
<gene>
    <name evidence="2" type="ORF">D0435_02775</name>
</gene>
<dbReference type="Proteomes" id="UP000446866">
    <property type="component" value="Unassembled WGS sequence"/>
</dbReference>
<proteinExistence type="predicted"/>
<keyword evidence="3" id="KW-1185">Reference proteome</keyword>
<dbReference type="InterPro" id="IPR013783">
    <property type="entry name" value="Ig-like_fold"/>
</dbReference>
<evidence type="ECO:0008006" key="4">
    <source>
        <dbReference type="Google" id="ProtNLM"/>
    </source>
</evidence>
<evidence type="ECO:0000256" key="1">
    <source>
        <dbReference type="SAM" id="SignalP"/>
    </source>
</evidence>
<dbReference type="RefSeq" id="WP_160200895.1">
    <property type="nucleotide sequence ID" value="NZ_QXWK01000003.1"/>
</dbReference>
<accession>A0A845QGQ2</accession>
<reference evidence="2 3" key="1">
    <citation type="submission" date="2018-08" db="EMBL/GenBank/DDBJ databases">
        <title>Murine metabolic-syndrome-specific gut microbial biobank.</title>
        <authorList>
            <person name="Liu C."/>
        </authorList>
    </citation>
    <scope>NUCLEOTIDE SEQUENCE [LARGE SCALE GENOMIC DNA]</scope>
    <source>
        <strain evidence="2 3">28</strain>
    </source>
</reference>
<evidence type="ECO:0000313" key="3">
    <source>
        <dbReference type="Proteomes" id="UP000446866"/>
    </source>
</evidence>
<dbReference type="InterPro" id="IPR036116">
    <property type="entry name" value="FN3_sf"/>
</dbReference>
<name>A0A845QGQ2_9FIRM</name>
<dbReference type="AlphaFoldDB" id="A0A845QGQ2"/>